<proteinExistence type="predicted"/>
<evidence type="ECO:0000313" key="3">
    <source>
        <dbReference type="Proteomes" id="UP000034653"/>
    </source>
</evidence>
<organism evidence="2 3">
    <name type="scientific">Candidatus Woesebacteria bacterium GW2011_GWA1_45_8</name>
    <dbReference type="NCBI Taxonomy" id="1618559"/>
    <lineage>
        <taxon>Bacteria</taxon>
        <taxon>Candidatus Woeseibacteriota</taxon>
    </lineage>
</organism>
<keyword evidence="1" id="KW-0472">Membrane</keyword>
<dbReference type="Proteomes" id="UP000034653">
    <property type="component" value="Unassembled WGS sequence"/>
</dbReference>
<feature type="transmembrane region" description="Helical" evidence="1">
    <location>
        <begin position="154"/>
        <end position="176"/>
    </location>
</feature>
<feature type="transmembrane region" description="Helical" evidence="1">
    <location>
        <begin position="197"/>
        <end position="223"/>
    </location>
</feature>
<protein>
    <submittedName>
        <fullName evidence="2">Uncharacterized protein</fullName>
    </submittedName>
</protein>
<comment type="caution">
    <text evidence="2">The sequence shown here is derived from an EMBL/GenBank/DDBJ whole genome shotgun (WGS) entry which is preliminary data.</text>
</comment>
<keyword evidence="1" id="KW-1133">Transmembrane helix</keyword>
<gene>
    <name evidence="2" type="ORF">UX19_C0005G0009</name>
</gene>
<sequence>MKKLLLLIALLLFPLIWVPKDTLAGCFAPNDMGICDSGATCPPGPGYGFCCDTIAECGSVVNPGNERFSCTWNGTSCVVGVANCSLPGYTSDPLFCAGFSDATSCNGQVGSCAAPAALSQQLFCDSSGNPTSDPRSGKLYTAIGCIPISNTDKLIGFILRWAIGIGGGIAFILIIIAGFQIMTSSGNPERIKAGQELLTSAITGIILLIFSVFILEIVGVRILGIPGFGQ</sequence>
<evidence type="ECO:0000256" key="1">
    <source>
        <dbReference type="SAM" id="Phobius"/>
    </source>
</evidence>
<dbReference type="AlphaFoldDB" id="A0A0G1MVJ0"/>
<dbReference type="EMBL" id="LCLG01000005">
    <property type="protein sequence ID" value="KKU12177.1"/>
    <property type="molecule type" value="Genomic_DNA"/>
</dbReference>
<reference evidence="2 3" key="1">
    <citation type="journal article" date="2015" name="Nature">
        <title>rRNA introns, odd ribosomes, and small enigmatic genomes across a large radiation of phyla.</title>
        <authorList>
            <person name="Brown C.T."/>
            <person name="Hug L.A."/>
            <person name="Thomas B.C."/>
            <person name="Sharon I."/>
            <person name="Castelle C.J."/>
            <person name="Singh A."/>
            <person name="Wilkins M.J."/>
            <person name="Williams K.H."/>
            <person name="Banfield J.F."/>
        </authorList>
    </citation>
    <scope>NUCLEOTIDE SEQUENCE [LARGE SCALE GENOMIC DNA]</scope>
</reference>
<dbReference type="Pfam" id="PF18895">
    <property type="entry name" value="T4SS_pilin"/>
    <property type="match status" value="1"/>
</dbReference>
<name>A0A0G1MVJ0_9BACT</name>
<keyword evidence="1" id="KW-0812">Transmembrane</keyword>
<evidence type="ECO:0000313" key="2">
    <source>
        <dbReference type="EMBL" id="KKU12177.1"/>
    </source>
</evidence>
<accession>A0A0G1MVJ0</accession>
<dbReference type="InterPro" id="IPR043993">
    <property type="entry name" value="T4SS_pilin"/>
</dbReference>